<protein>
    <recommendedName>
        <fullName evidence="2">SGNH/GDSL hydrolase family protein</fullName>
    </recommendedName>
</protein>
<dbReference type="EMBL" id="AP035786">
    <property type="protein sequence ID" value="BFO73587.1"/>
    <property type="molecule type" value="Genomic_DNA"/>
</dbReference>
<sequence length="337" mass="39318">MLKRFYIKSLLIALPFLSLAGYYVAKDPFMVLRPYTDYDHSEVYQSEGTIAWLKYKRYRAQQHYDSFIMGTSTTMSFPTTYWQKYIQGSPFRMFSNSEGIGDIALKLEALDRQKDQKIRHLLIVLEPNSLYTPMPQTGIMHAVPPEVSGKSEGSFQAAFFQSFCSPQFLFPYLQYQFTHRMTRKMKGIIEPDMPTRTTYTNDAIIKADKQMKEMGEKYWTEGPGMVVPTHNHTPRMSPQYIYGQQMECLRRIKSICRRHQTEIRLVIGPRPDKLLTNPSDVKILQDIFGKENVYNFASRSYLAWTDYHNFYDGAHFTISLGQHIIDLMYADKVSATR</sequence>
<proteinExistence type="predicted"/>
<organism evidence="1">
    <name type="scientific">Prevotella sp. GTC17254</name>
    <dbReference type="NCBI Taxonomy" id="3236794"/>
    <lineage>
        <taxon>Bacteria</taxon>
        <taxon>Pseudomonadati</taxon>
        <taxon>Bacteroidota</taxon>
        <taxon>Bacteroidia</taxon>
        <taxon>Bacteroidales</taxon>
        <taxon>Prevotellaceae</taxon>
        <taxon>Prevotella</taxon>
    </lineage>
</organism>
<reference evidence="1" key="1">
    <citation type="submission" date="2024-07" db="EMBL/GenBank/DDBJ databases">
        <title>Complete genome sequence of Prevotella sp. YM-2024 GTC17254.</title>
        <authorList>
            <person name="Hayashi M."/>
            <person name="Muto Y."/>
            <person name="Tanaka K."/>
            <person name="Niwa H."/>
        </authorList>
    </citation>
    <scope>NUCLEOTIDE SEQUENCE</scope>
    <source>
        <strain evidence="1">GTC17254</strain>
    </source>
</reference>
<gene>
    <name evidence="1" type="ORF">GTC17254_11840</name>
</gene>
<name>A0AB33J1Y7_9BACT</name>
<dbReference type="AlphaFoldDB" id="A0AB33J1Y7"/>
<evidence type="ECO:0008006" key="2">
    <source>
        <dbReference type="Google" id="ProtNLM"/>
    </source>
</evidence>
<accession>A0AB33J1Y7</accession>
<evidence type="ECO:0000313" key="1">
    <source>
        <dbReference type="EMBL" id="BFO73587.1"/>
    </source>
</evidence>